<evidence type="ECO:0000256" key="12">
    <source>
        <dbReference type="ARBA" id="ARBA00041798"/>
    </source>
</evidence>
<evidence type="ECO:0000256" key="13">
    <source>
        <dbReference type="ARBA" id="ARBA00042316"/>
    </source>
</evidence>
<keyword evidence="7" id="KW-0547">Nucleotide-binding</keyword>
<name>S3BY24_OPHP1</name>
<keyword evidence="9" id="KW-0067">ATP-binding</keyword>
<dbReference type="HOGENOM" id="CLU_037142_0_0_1"/>
<organism evidence="16 17">
    <name type="scientific">Ophiostoma piceae (strain UAMH 11346)</name>
    <name type="common">Sap stain fungus</name>
    <dbReference type="NCBI Taxonomy" id="1262450"/>
    <lineage>
        <taxon>Eukaryota</taxon>
        <taxon>Fungi</taxon>
        <taxon>Dikarya</taxon>
        <taxon>Ascomycota</taxon>
        <taxon>Pezizomycotina</taxon>
        <taxon>Sordariomycetes</taxon>
        <taxon>Sordariomycetidae</taxon>
        <taxon>Ophiostomatales</taxon>
        <taxon>Ophiostomataceae</taxon>
        <taxon>Ophiostoma</taxon>
    </lineage>
</organism>
<evidence type="ECO:0000259" key="15">
    <source>
        <dbReference type="PROSITE" id="PS50127"/>
    </source>
</evidence>
<keyword evidence="17" id="KW-1185">Reference proteome</keyword>
<gene>
    <name evidence="16" type="ORF">F503_02191</name>
</gene>
<comment type="subcellular location">
    <subcellularLocation>
        <location evidence="2">Cytoplasm</location>
    </subcellularLocation>
    <subcellularLocation>
        <location evidence="1">Nucleus</location>
    </subcellularLocation>
</comment>
<dbReference type="VEuPathDB" id="FungiDB:F503_02191"/>
<dbReference type="EC" id="2.3.2.23" evidence="3"/>
<keyword evidence="4" id="KW-0963">Cytoplasm</keyword>
<dbReference type="Proteomes" id="UP000016923">
    <property type="component" value="Unassembled WGS sequence"/>
</dbReference>
<accession>S3BY24</accession>
<evidence type="ECO:0000256" key="5">
    <source>
        <dbReference type="ARBA" id="ARBA00022679"/>
    </source>
</evidence>
<dbReference type="Pfam" id="PF00179">
    <property type="entry name" value="UQ_con"/>
    <property type="match status" value="2"/>
</dbReference>
<dbReference type="SUPFAM" id="SSF54495">
    <property type="entry name" value="UBC-like"/>
    <property type="match status" value="2"/>
</dbReference>
<dbReference type="eggNOG" id="KOG0895">
    <property type="taxonomic scope" value="Eukaryota"/>
</dbReference>
<keyword evidence="6" id="KW-0053">Apoptosis</keyword>
<sequence length="458" mass="52407">MSNQCVIRISKVSSCYNTSYILMEISDIQRDSDLSIAVACKDADVRNVTALIIGPHETPYEFGFFEFGFKFPKEYPRAEPQVTALTTNSGRTRFNPNIYADGKVCLSILGTWRGERGEQWSAAQGLESILLSIQSLMSSNPYENEPGFEDANEPIDEENRKKYVEKIRHETLRISVIVRLERYLNIAHVYQSSRPSVSQSLALAAETCPGYAEDDTPFEPFKDLCKRRFLWYYDAYMDSVSQGEAENCDKTHFTRMPFEGHSNIMNGSFNYADLKSRLKVIKSKLDKETLAWAVAGKQKFLDGSTVAANLQGQFEHVVEMFKANSMPHNIELEDGSPFVWVVTYFGKPMTNLDGGMFRFRISISPSFPHEQPRVRVETKIFHHRVAKDGTACYFVTPQKREDIMSHITGVIDALEEENPSYDPRTMVHPEAHNLLWGSADDRKMYNRRLRRSVQQSME</sequence>
<evidence type="ECO:0000256" key="10">
    <source>
        <dbReference type="ARBA" id="ARBA00023242"/>
    </source>
</evidence>
<dbReference type="InterPro" id="IPR000608">
    <property type="entry name" value="UBC"/>
</dbReference>
<proteinExistence type="predicted"/>
<dbReference type="GO" id="GO:0006915">
    <property type="term" value="P:apoptotic process"/>
    <property type="evidence" value="ECO:0007669"/>
    <property type="project" value="UniProtKB-KW"/>
</dbReference>
<dbReference type="eggNOG" id="KOG0419">
    <property type="taxonomic scope" value="Eukaryota"/>
</dbReference>
<reference evidence="16 17" key="1">
    <citation type="journal article" date="2013" name="BMC Genomics">
        <title>The genome and transcriptome of the pine saprophyte Ophiostoma piceae, and a comparison with the bark beetle-associated pine pathogen Grosmannia clavigera.</title>
        <authorList>
            <person name="Haridas S."/>
            <person name="Wang Y."/>
            <person name="Lim L."/>
            <person name="Massoumi Alamouti S."/>
            <person name="Jackman S."/>
            <person name="Docking R."/>
            <person name="Robertson G."/>
            <person name="Birol I."/>
            <person name="Bohlmann J."/>
            <person name="Breuil C."/>
        </authorList>
    </citation>
    <scope>NUCLEOTIDE SEQUENCE [LARGE SCALE GENOMIC DNA]</scope>
    <source>
        <strain evidence="16 17">UAMH 11346</strain>
    </source>
</reference>
<dbReference type="GO" id="GO:0005634">
    <property type="term" value="C:nucleus"/>
    <property type="evidence" value="ECO:0007669"/>
    <property type="project" value="UniProtKB-SubCell"/>
</dbReference>
<dbReference type="PROSITE" id="PS50127">
    <property type="entry name" value="UBC_2"/>
    <property type="match status" value="2"/>
</dbReference>
<evidence type="ECO:0000256" key="7">
    <source>
        <dbReference type="ARBA" id="ARBA00022741"/>
    </source>
</evidence>
<dbReference type="CDD" id="cd00195">
    <property type="entry name" value="UBCc_UEV"/>
    <property type="match status" value="1"/>
</dbReference>
<evidence type="ECO:0000256" key="6">
    <source>
        <dbReference type="ARBA" id="ARBA00022703"/>
    </source>
</evidence>
<evidence type="ECO:0000313" key="16">
    <source>
        <dbReference type="EMBL" id="EPE05452.1"/>
    </source>
</evidence>
<dbReference type="AlphaFoldDB" id="S3BY24"/>
<evidence type="ECO:0000256" key="2">
    <source>
        <dbReference type="ARBA" id="ARBA00004496"/>
    </source>
</evidence>
<evidence type="ECO:0000313" key="17">
    <source>
        <dbReference type="Proteomes" id="UP000016923"/>
    </source>
</evidence>
<dbReference type="GO" id="GO:0061631">
    <property type="term" value="F:ubiquitin conjugating enzyme activity"/>
    <property type="evidence" value="ECO:0007669"/>
    <property type="project" value="UniProtKB-EC"/>
</dbReference>
<evidence type="ECO:0000256" key="11">
    <source>
        <dbReference type="ARBA" id="ARBA00039894"/>
    </source>
</evidence>
<feature type="domain" description="UBC core" evidence="15">
    <location>
        <begin position="16"/>
        <end position="176"/>
    </location>
</feature>
<keyword evidence="5" id="KW-0808">Transferase</keyword>
<dbReference type="OMA" id="SKLFWGS"/>
<evidence type="ECO:0000256" key="1">
    <source>
        <dbReference type="ARBA" id="ARBA00004123"/>
    </source>
</evidence>
<dbReference type="STRING" id="1262450.S3BY24"/>
<dbReference type="SMART" id="SM00212">
    <property type="entry name" value="UBCc"/>
    <property type="match status" value="2"/>
</dbReference>
<dbReference type="CDD" id="cd23809">
    <property type="entry name" value="UBCc_UBE2Z"/>
    <property type="match status" value="1"/>
</dbReference>
<dbReference type="GO" id="GO:0043066">
    <property type="term" value="P:negative regulation of apoptotic process"/>
    <property type="evidence" value="ECO:0007669"/>
    <property type="project" value="TreeGrafter"/>
</dbReference>
<keyword evidence="8" id="KW-0833">Ubl conjugation pathway</keyword>
<dbReference type="GO" id="GO:0005737">
    <property type="term" value="C:cytoplasm"/>
    <property type="evidence" value="ECO:0007669"/>
    <property type="project" value="UniProtKB-SubCell"/>
</dbReference>
<evidence type="ECO:0000256" key="8">
    <source>
        <dbReference type="ARBA" id="ARBA00022786"/>
    </source>
</evidence>
<protein>
    <recommendedName>
        <fullName evidence="11">Ubiquitin-conjugating enzyme E2 Z</fullName>
        <ecNumber evidence="3">2.3.2.23</ecNumber>
    </recommendedName>
    <alternativeName>
        <fullName evidence="12">E2 ubiquitin-conjugating enzyme Z</fullName>
    </alternativeName>
    <alternativeName>
        <fullName evidence="14">Ubiquitin carrier protein Z</fullName>
    </alternativeName>
    <alternativeName>
        <fullName evidence="13">Ubiquitin-protein ligase Z</fullName>
    </alternativeName>
</protein>
<dbReference type="InterPro" id="IPR016135">
    <property type="entry name" value="UBQ-conjugating_enzyme/RWD"/>
</dbReference>
<dbReference type="PANTHER" id="PTHR46116:SF26">
    <property type="entry name" value="UBIQUITIN-CONJUGATING ENZYME E2 Z"/>
    <property type="match status" value="1"/>
</dbReference>
<evidence type="ECO:0000256" key="9">
    <source>
        <dbReference type="ARBA" id="ARBA00022840"/>
    </source>
</evidence>
<evidence type="ECO:0000256" key="4">
    <source>
        <dbReference type="ARBA" id="ARBA00022490"/>
    </source>
</evidence>
<keyword evidence="10" id="KW-0539">Nucleus</keyword>
<evidence type="ECO:0000256" key="3">
    <source>
        <dbReference type="ARBA" id="ARBA00012486"/>
    </source>
</evidence>
<dbReference type="GO" id="GO:0004869">
    <property type="term" value="F:cysteine-type endopeptidase inhibitor activity"/>
    <property type="evidence" value="ECO:0007669"/>
    <property type="project" value="TreeGrafter"/>
</dbReference>
<evidence type="ECO:0000256" key="14">
    <source>
        <dbReference type="ARBA" id="ARBA00042401"/>
    </source>
</evidence>
<dbReference type="EMBL" id="KE148156">
    <property type="protein sequence ID" value="EPE05452.1"/>
    <property type="molecule type" value="Genomic_DNA"/>
</dbReference>
<feature type="domain" description="UBC core" evidence="15">
    <location>
        <begin position="305"/>
        <end position="458"/>
    </location>
</feature>
<dbReference type="Gene3D" id="3.10.110.10">
    <property type="entry name" value="Ubiquitin Conjugating Enzyme"/>
    <property type="match status" value="2"/>
</dbReference>
<dbReference type="OrthoDB" id="1926878at2759"/>
<dbReference type="GO" id="GO:0005524">
    <property type="term" value="F:ATP binding"/>
    <property type="evidence" value="ECO:0007669"/>
    <property type="project" value="UniProtKB-KW"/>
</dbReference>
<dbReference type="PANTHER" id="PTHR46116">
    <property type="entry name" value="(E3-INDEPENDENT) E2 UBIQUITIN-CONJUGATING ENZYME"/>
    <property type="match status" value="1"/>
</dbReference>